<dbReference type="Proteomes" id="UP000199032">
    <property type="component" value="Unassembled WGS sequence"/>
</dbReference>
<dbReference type="InterPro" id="IPR020581">
    <property type="entry name" value="GDC_P"/>
</dbReference>
<dbReference type="Gene3D" id="3.90.1150.10">
    <property type="entry name" value="Aspartate Aminotransferase, domain 1"/>
    <property type="match status" value="2"/>
</dbReference>
<dbReference type="FunFam" id="3.40.640.10:FF:000007">
    <property type="entry name" value="glycine dehydrogenase (Decarboxylating), mitochondrial"/>
    <property type="match status" value="1"/>
</dbReference>
<dbReference type="EMBL" id="CZQA01000001">
    <property type="protein sequence ID" value="CUS32974.1"/>
    <property type="molecule type" value="Genomic_DNA"/>
</dbReference>
<reference evidence="12 13" key="1">
    <citation type="submission" date="2015-10" db="EMBL/GenBank/DDBJ databases">
        <authorList>
            <person name="Gilbert D.G."/>
        </authorList>
    </citation>
    <scope>NUCLEOTIDE SEQUENCE [LARGE SCALE GENOMIC DNA]</scope>
    <source>
        <strain evidence="12">COMA1</strain>
    </source>
</reference>
<dbReference type="InterPro" id="IPR049315">
    <property type="entry name" value="GDC-P_N"/>
</dbReference>
<dbReference type="GO" id="GO:0019464">
    <property type="term" value="P:glycine decarboxylation via glycine cleavage system"/>
    <property type="evidence" value="ECO:0007669"/>
    <property type="project" value="UniProtKB-UniRule"/>
</dbReference>
<keyword evidence="13" id="KW-1185">Reference proteome</keyword>
<dbReference type="Gene3D" id="3.40.640.10">
    <property type="entry name" value="Type I PLP-dependent aspartate aminotransferase-like (Major domain)"/>
    <property type="match status" value="2"/>
</dbReference>
<dbReference type="PANTHER" id="PTHR11773">
    <property type="entry name" value="GLYCINE DEHYDROGENASE, DECARBOXYLATING"/>
    <property type="match status" value="1"/>
</dbReference>
<comment type="subunit">
    <text evidence="4 8">The glycine cleavage system is composed of four proteins: P, T, L and H.</text>
</comment>
<dbReference type="EC" id="1.4.4.2" evidence="8"/>
<dbReference type="AlphaFoldDB" id="A0A0S4L843"/>
<dbReference type="Pfam" id="PF02347">
    <property type="entry name" value="GDC-P"/>
    <property type="match status" value="1"/>
</dbReference>
<evidence type="ECO:0000259" key="10">
    <source>
        <dbReference type="Pfam" id="PF02347"/>
    </source>
</evidence>
<evidence type="ECO:0000256" key="1">
    <source>
        <dbReference type="ARBA" id="ARBA00001933"/>
    </source>
</evidence>
<comment type="function">
    <text evidence="2 8">The glycine cleavage system catalyzes the degradation of glycine. The P protein binds the alpha-amino group of glycine through its pyridoxal phosphate cofactor; CO(2) is released and the remaining methylamine moiety is then transferred to the lipoamide cofactor of the H protein.</text>
</comment>
<dbReference type="InterPro" id="IPR049316">
    <property type="entry name" value="GDC-P_C"/>
</dbReference>
<dbReference type="NCBIfam" id="TIGR00461">
    <property type="entry name" value="gcvP"/>
    <property type="match status" value="1"/>
</dbReference>
<evidence type="ECO:0000256" key="6">
    <source>
        <dbReference type="ARBA" id="ARBA00023002"/>
    </source>
</evidence>
<feature type="modified residue" description="N6-(pyridoxal phosphate)lysine" evidence="8 9">
    <location>
        <position position="739"/>
    </location>
</feature>
<sequence length="991" mass="108286">MVGYPVNATNSASCAGVAVSKTEQRMDDVMNSPTWLQPTDDFVHRHLGPADADIQEMLAILGQQSLDTLVDTTVPPDIRLRQALDIPNGEGEQAVLARLQGIAAQNKVYRSLIGMGYYDCVTPGVIQRNILENPAWYTQYTPYQAEISQGRLEALVTFQTMVGDLTGLPLANASLLDEATAAAEAMAMCYAIARHAGQERHEFFVSRDCHPQTLAVLQTRAEPLGIVLRTGVPSAADCARPELCGILLQYPATDGYVGDFSALVTQAHEGGVLVVVATDLLALTVLRSPGEFGADIAVGSTQRFGVPIGFGGPHAAFLATKEEFKRQMPGRLVGVSKDVTGKLAIRLSLQTREQHIRREKATSNICTAQVLLAVMAAMFAVYHGPDGLRRIAERVHGLTLLLAEGLRQLGFEVLPKVFFDTIRVPVSKLQAEQIHARAEAQGINFRQYEDGSIGLSLDEVSSEQEVHRLLQIFVGHDQLPFRLSDIVSSVDLKYPAPLMRISPYLTHEVFHRYHSEHEMLRYLYRLQARDLSLVHSMIPLGSCTMKLNATSEMLPVTWPEFARLHPFAPGDQTRGYQTLFRQLEGWLAEIAGFAAFSLQPNAGSQGEYSGLMVIRAYHRSKGDGHRNVCLIPVSAHGTNPASAAMVGMTVVVVACDRNGNVDVADLEAKAAQYRDRLAALMLTYPSTHGVFEASVRRICQIVHTHGGQVYIDGANMNAMVGLCRLGDIGADVCHLNLHKTFCIPHGGGGPGVGPIGVARHLVPFLPGHPVVKLGGPQTIGPVSAAPFGSPGILPISWTYIAMMGREGLTKATQVAILNANYMAKRLEKYYSILYRGETGLVAHEFILDLREFKESAGVEAMDVAKRLMDYGFHAPTVSFPVAGTLMVEPTESESKHELDRLCEALTLIRAEIQEIVDGRQPRTNNVLKNAPHTAASVTATEWNRPYSREQAAFPAPWVKQSKFWPSVSRIDEAYGDRHLVCSCPPIESYQS</sequence>
<gene>
    <name evidence="8 12" type="primary">gcvP</name>
    <name evidence="12" type="ORF">COMA1_10914</name>
</gene>
<feature type="domain" description="Glycine dehydrogenase C-terminal" evidence="11">
    <location>
        <begin position="811"/>
        <end position="932"/>
    </location>
</feature>
<evidence type="ECO:0000256" key="8">
    <source>
        <dbReference type="HAMAP-Rule" id="MF_00711"/>
    </source>
</evidence>
<name>A0A0S4L843_9BACT</name>
<dbReference type="InterPro" id="IPR003437">
    <property type="entry name" value="GcvP"/>
</dbReference>
<dbReference type="GO" id="GO:0004375">
    <property type="term" value="F:glycine dehydrogenase (decarboxylating) activity"/>
    <property type="evidence" value="ECO:0007669"/>
    <property type="project" value="UniProtKB-EC"/>
</dbReference>
<dbReference type="PANTHER" id="PTHR11773:SF1">
    <property type="entry name" value="GLYCINE DEHYDROGENASE (DECARBOXYLATING), MITOCHONDRIAL"/>
    <property type="match status" value="1"/>
</dbReference>
<feature type="domain" description="Glycine cleavage system P-protein N-terminal" evidence="10">
    <location>
        <begin position="44"/>
        <end position="473"/>
    </location>
</feature>
<keyword evidence="5 8" id="KW-0663">Pyridoxal phosphate</keyword>
<dbReference type="FunFam" id="3.90.1150.10:FF:000007">
    <property type="entry name" value="Glycine dehydrogenase (decarboxylating), mitochondrial"/>
    <property type="match status" value="1"/>
</dbReference>
<evidence type="ECO:0000313" key="12">
    <source>
        <dbReference type="EMBL" id="CUS32974.1"/>
    </source>
</evidence>
<evidence type="ECO:0000256" key="5">
    <source>
        <dbReference type="ARBA" id="ARBA00022898"/>
    </source>
</evidence>
<dbReference type="InterPro" id="IPR015421">
    <property type="entry name" value="PyrdxlP-dep_Trfase_major"/>
</dbReference>
<dbReference type="GO" id="GO:0016594">
    <property type="term" value="F:glycine binding"/>
    <property type="evidence" value="ECO:0007669"/>
    <property type="project" value="TreeGrafter"/>
</dbReference>
<dbReference type="STRING" id="1742972.COMA1_10914"/>
<evidence type="ECO:0000256" key="9">
    <source>
        <dbReference type="PIRSR" id="PIRSR603437-50"/>
    </source>
</evidence>
<dbReference type="InterPro" id="IPR015424">
    <property type="entry name" value="PyrdxlP-dep_Trfase"/>
</dbReference>
<keyword evidence="6 8" id="KW-0560">Oxidoreductase</keyword>
<dbReference type="Pfam" id="PF21478">
    <property type="entry name" value="GcvP2_C"/>
    <property type="match status" value="1"/>
</dbReference>
<evidence type="ECO:0000256" key="2">
    <source>
        <dbReference type="ARBA" id="ARBA00003788"/>
    </source>
</evidence>
<dbReference type="HAMAP" id="MF_00711">
    <property type="entry name" value="GcvP"/>
    <property type="match status" value="1"/>
</dbReference>
<evidence type="ECO:0000256" key="3">
    <source>
        <dbReference type="ARBA" id="ARBA00010756"/>
    </source>
</evidence>
<accession>A0A0S4L843</accession>
<organism evidence="12 13">
    <name type="scientific">Candidatus Nitrospira nitrosa</name>
    <dbReference type="NCBI Taxonomy" id="1742972"/>
    <lineage>
        <taxon>Bacteria</taxon>
        <taxon>Pseudomonadati</taxon>
        <taxon>Nitrospirota</taxon>
        <taxon>Nitrospiria</taxon>
        <taxon>Nitrospirales</taxon>
        <taxon>Nitrospiraceae</taxon>
        <taxon>Nitrospira</taxon>
    </lineage>
</organism>
<dbReference type="SUPFAM" id="SSF53383">
    <property type="entry name" value="PLP-dependent transferases"/>
    <property type="match status" value="2"/>
</dbReference>
<evidence type="ECO:0000313" key="13">
    <source>
        <dbReference type="Proteomes" id="UP000199032"/>
    </source>
</evidence>
<evidence type="ECO:0000256" key="4">
    <source>
        <dbReference type="ARBA" id="ARBA00011690"/>
    </source>
</evidence>
<dbReference type="GO" id="GO:0005960">
    <property type="term" value="C:glycine cleavage complex"/>
    <property type="evidence" value="ECO:0007669"/>
    <property type="project" value="TreeGrafter"/>
</dbReference>
<comment type="catalytic activity">
    <reaction evidence="7 8">
        <text>N(6)-[(R)-lipoyl]-L-lysyl-[glycine-cleavage complex H protein] + glycine + H(+) = N(6)-[(R)-S(8)-aminomethyldihydrolipoyl]-L-lysyl-[glycine-cleavage complex H protein] + CO2</text>
        <dbReference type="Rhea" id="RHEA:24304"/>
        <dbReference type="Rhea" id="RHEA-COMP:10494"/>
        <dbReference type="Rhea" id="RHEA-COMP:10495"/>
        <dbReference type="ChEBI" id="CHEBI:15378"/>
        <dbReference type="ChEBI" id="CHEBI:16526"/>
        <dbReference type="ChEBI" id="CHEBI:57305"/>
        <dbReference type="ChEBI" id="CHEBI:83099"/>
        <dbReference type="ChEBI" id="CHEBI:83143"/>
        <dbReference type="EC" id="1.4.4.2"/>
    </reaction>
</comment>
<dbReference type="FunFam" id="3.40.640.10:FF:000005">
    <property type="entry name" value="Glycine dehydrogenase (decarboxylating), mitochondrial"/>
    <property type="match status" value="1"/>
</dbReference>
<dbReference type="InterPro" id="IPR015422">
    <property type="entry name" value="PyrdxlP-dep_Trfase_small"/>
</dbReference>
<dbReference type="GO" id="GO:0030170">
    <property type="term" value="F:pyridoxal phosphate binding"/>
    <property type="evidence" value="ECO:0007669"/>
    <property type="project" value="TreeGrafter"/>
</dbReference>
<comment type="similarity">
    <text evidence="3 8">Belongs to the GcvP family.</text>
</comment>
<evidence type="ECO:0000256" key="7">
    <source>
        <dbReference type="ARBA" id="ARBA00049026"/>
    </source>
</evidence>
<protein>
    <recommendedName>
        <fullName evidence="8">Glycine dehydrogenase (decarboxylating)</fullName>
        <ecNumber evidence="8">1.4.4.2</ecNumber>
    </recommendedName>
    <alternativeName>
        <fullName evidence="8">Glycine cleavage system P-protein</fullName>
    </alternativeName>
    <alternativeName>
        <fullName evidence="8">Glycine decarboxylase</fullName>
    </alternativeName>
    <alternativeName>
        <fullName evidence="8">Glycine dehydrogenase (aminomethyl-transferring)</fullName>
    </alternativeName>
</protein>
<proteinExistence type="inferred from homology"/>
<dbReference type="NCBIfam" id="NF003346">
    <property type="entry name" value="PRK04366.1"/>
    <property type="match status" value="1"/>
</dbReference>
<dbReference type="GO" id="GO:0005829">
    <property type="term" value="C:cytosol"/>
    <property type="evidence" value="ECO:0007669"/>
    <property type="project" value="TreeGrafter"/>
</dbReference>
<comment type="cofactor">
    <cofactor evidence="1 8 9">
        <name>pyridoxal 5'-phosphate</name>
        <dbReference type="ChEBI" id="CHEBI:597326"/>
    </cofactor>
</comment>
<evidence type="ECO:0000259" key="11">
    <source>
        <dbReference type="Pfam" id="PF21478"/>
    </source>
</evidence>
<dbReference type="CDD" id="cd00613">
    <property type="entry name" value="GDC-P"/>
    <property type="match status" value="2"/>
</dbReference>